<dbReference type="PANTHER" id="PTHR10445:SF2">
    <property type="entry name" value="TRANSCRIPTION INITIATION FACTOR IIF, BETA SUBUNIT"/>
    <property type="match status" value="1"/>
</dbReference>
<dbReference type="Gene3D" id="1.10.10.10">
    <property type="entry name" value="Winged helix-like DNA-binding domain superfamily/Winged helix DNA-binding domain"/>
    <property type="match status" value="1"/>
</dbReference>
<dbReference type="EMBL" id="QGKX02002183">
    <property type="protein sequence ID" value="KAF3486071.1"/>
    <property type="molecule type" value="Genomic_DNA"/>
</dbReference>
<dbReference type="InterPro" id="IPR036388">
    <property type="entry name" value="WH-like_DNA-bd_sf"/>
</dbReference>
<dbReference type="PANTHER" id="PTHR10445">
    <property type="entry name" value="GENERAL TRANSCRIPTION FACTOR IIF SUBUNIT 2"/>
    <property type="match status" value="1"/>
</dbReference>
<organism evidence="8 9">
    <name type="scientific">Brassica cretica</name>
    <name type="common">Mustard</name>
    <dbReference type="NCBI Taxonomy" id="69181"/>
    <lineage>
        <taxon>Eukaryota</taxon>
        <taxon>Viridiplantae</taxon>
        <taxon>Streptophyta</taxon>
        <taxon>Embryophyta</taxon>
        <taxon>Tracheophyta</taxon>
        <taxon>Spermatophyta</taxon>
        <taxon>Magnoliopsida</taxon>
        <taxon>eudicotyledons</taxon>
        <taxon>Gunneridae</taxon>
        <taxon>Pentapetalae</taxon>
        <taxon>rosids</taxon>
        <taxon>malvids</taxon>
        <taxon>Brassicales</taxon>
        <taxon>Brassicaceae</taxon>
        <taxon>Brassiceae</taxon>
        <taxon>Brassica</taxon>
    </lineage>
</organism>
<evidence type="ECO:0000259" key="7">
    <source>
        <dbReference type="Pfam" id="PF02270"/>
    </source>
</evidence>
<protein>
    <recommendedName>
        <fullName evidence="7">TFIIF beta subunit HTH domain-containing protein</fullName>
    </recommendedName>
</protein>
<dbReference type="AlphaFoldDB" id="A0A8S9MRW9"/>
<dbReference type="InterPro" id="IPR040450">
    <property type="entry name" value="TFIIF_beta_HTH"/>
</dbReference>
<proteinExistence type="inferred from homology"/>
<dbReference type="InterPro" id="IPR003196">
    <property type="entry name" value="TFIIF_beta"/>
</dbReference>
<reference evidence="8" key="1">
    <citation type="submission" date="2019-12" db="EMBL/GenBank/DDBJ databases">
        <title>Genome sequencing and annotation of Brassica cretica.</title>
        <authorList>
            <person name="Studholme D.J."/>
            <person name="Sarris P."/>
        </authorList>
    </citation>
    <scope>NUCLEOTIDE SEQUENCE</scope>
    <source>
        <strain evidence="8">PFS-109/04</strain>
        <tissue evidence="8">Leaf</tissue>
    </source>
</reference>
<evidence type="ECO:0000256" key="4">
    <source>
        <dbReference type="ARBA" id="ARBA00023125"/>
    </source>
</evidence>
<feature type="domain" description="TFIIF beta subunit HTH" evidence="7">
    <location>
        <begin position="240"/>
        <end position="303"/>
    </location>
</feature>
<evidence type="ECO:0000256" key="5">
    <source>
        <dbReference type="ARBA" id="ARBA00023163"/>
    </source>
</evidence>
<comment type="similarity">
    <text evidence="2">Belongs to the TFIIF beta subunit family.</text>
</comment>
<comment type="caution">
    <text evidence="8">The sequence shown here is derived from an EMBL/GenBank/DDBJ whole genome shotgun (WGS) entry which is preliminary data.</text>
</comment>
<dbReference type="InterPro" id="IPR036390">
    <property type="entry name" value="WH_DNA-bd_sf"/>
</dbReference>
<dbReference type="Proteomes" id="UP000712600">
    <property type="component" value="Unassembled WGS sequence"/>
</dbReference>
<dbReference type="GO" id="GO:0006367">
    <property type="term" value="P:transcription initiation at RNA polymerase II promoter"/>
    <property type="evidence" value="ECO:0007669"/>
    <property type="project" value="InterPro"/>
</dbReference>
<evidence type="ECO:0000313" key="9">
    <source>
        <dbReference type="Proteomes" id="UP000712600"/>
    </source>
</evidence>
<keyword evidence="6" id="KW-0539">Nucleus</keyword>
<evidence type="ECO:0000313" key="8">
    <source>
        <dbReference type="EMBL" id="KAF3486071.1"/>
    </source>
</evidence>
<dbReference type="FunFam" id="1.10.10.10:FF:000035">
    <property type="entry name" value="General transcription factor IIF subunit 2"/>
    <property type="match status" value="1"/>
</dbReference>
<evidence type="ECO:0000256" key="2">
    <source>
        <dbReference type="ARBA" id="ARBA00009543"/>
    </source>
</evidence>
<evidence type="ECO:0000256" key="3">
    <source>
        <dbReference type="ARBA" id="ARBA00023015"/>
    </source>
</evidence>
<accession>A0A8S9MRW9</accession>
<dbReference type="GO" id="GO:0005674">
    <property type="term" value="C:transcription factor TFIIF complex"/>
    <property type="evidence" value="ECO:0007669"/>
    <property type="project" value="InterPro"/>
</dbReference>
<keyword evidence="5" id="KW-0804">Transcription</keyword>
<dbReference type="Pfam" id="PF02270">
    <property type="entry name" value="TFIIF_beta"/>
    <property type="match status" value="1"/>
</dbReference>
<dbReference type="SUPFAM" id="SSF50916">
    <property type="entry name" value="Rap30/74 interaction domains"/>
    <property type="match status" value="1"/>
</dbReference>
<dbReference type="SUPFAM" id="SSF46785">
    <property type="entry name" value="Winged helix' DNA-binding domain"/>
    <property type="match status" value="1"/>
</dbReference>
<comment type="subcellular location">
    <subcellularLocation>
        <location evidence="1">Nucleus</location>
    </subcellularLocation>
</comment>
<name>A0A8S9MRW9_BRACR</name>
<sequence>MAMEETAANNNNNGSQDLETEFAERSVWLMKCPSLIAPSFEPLPFEEDPYLPVAKVILSIDPLAIVDEEETKVILLFLPFPLFAFRFLDSLQVVMELTRAESGNVPKRFGLDVSKDFIPMSAFSQSSQGTMSVEGKIKDKFYMNPRTENMESYGKLCHERASKYMCKNKQIQVIDNATGMHMRPTPGTITPTGFLVSIFTTLKHTLPTDDILIDVKNNSLLLYQEKKKVANKTSEMKRTRRGRREMEEVMFNLFEGHSNWTLRLLIQETDQPEQFLKDLLRDLCIYNNKGSNQGTYELKPDYKKATHE</sequence>
<evidence type="ECO:0000256" key="6">
    <source>
        <dbReference type="ARBA" id="ARBA00023242"/>
    </source>
</evidence>
<dbReference type="GO" id="GO:0003677">
    <property type="term" value="F:DNA binding"/>
    <property type="evidence" value="ECO:0007669"/>
    <property type="project" value="UniProtKB-KW"/>
</dbReference>
<gene>
    <name evidence="8" type="ORF">F2Q69_00056666</name>
</gene>
<dbReference type="InterPro" id="IPR011039">
    <property type="entry name" value="TFIIF_interaction"/>
</dbReference>
<evidence type="ECO:0000256" key="1">
    <source>
        <dbReference type="ARBA" id="ARBA00004123"/>
    </source>
</evidence>
<keyword evidence="4" id="KW-0238">DNA-binding</keyword>
<keyword evidence="3" id="KW-0805">Transcription regulation</keyword>